<evidence type="ECO:0000256" key="5">
    <source>
        <dbReference type="ARBA" id="ARBA00022989"/>
    </source>
</evidence>
<name>A0ABD3BGR6_9LAMI</name>
<evidence type="ECO:0000313" key="17">
    <source>
        <dbReference type="EMBL" id="KAL3616399.1"/>
    </source>
</evidence>
<keyword evidence="18" id="KW-1185">Reference proteome</keyword>
<dbReference type="Gene3D" id="2.60.40.10">
    <property type="entry name" value="Immunoglobulins"/>
    <property type="match status" value="1"/>
</dbReference>
<dbReference type="InterPro" id="IPR055074">
    <property type="entry name" value="NOMO1-3_2nd"/>
</dbReference>
<dbReference type="InterPro" id="IPR056190">
    <property type="entry name" value="NOMO_5th"/>
</dbReference>
<keyword evidence="3 7" id="KW-0732">Signal</keyword>
<gene>
    <name evidence="17" type="ORF">CASFOL_039789</name>
</gene>
<sequence length="1218" mass="133585">MGSSNFCFLFAIILSHSYRLAIADSIQGCGGFVEASQALIKSRKPTNAKLDYSHVTVELRTLDGLVKDRTQCAPNGYYFMPVYDKGSYVIKIKGPEGWTCAPEQVPVVVDHTGCNANEDINFQFTGFTLSGRVVGAVSGGSCKSGGPSNVNVKLSSPSGNVVSSVSTTPTGSYSFKNIVPGKYKIDASRHDLNIEIKGLEEVELGFDNSVVDDIFFASGYDIRGHVVAQGNPILGVHFYLYSDDVMELNCPHDSGNAPGQGKALCHAVSDADGIFMFTSIPCGIYKLIPFYKGENTVFDVSPPSMMVSVQHDHVTVPQKFQVTGFSVGGRVLDGNGNGVDGARILVDGLERSITDTEGYYKLDQVTSKRYSIKAKKEHFEFESLNDFLVLPNMVSIIDIKAVSYDICGTAQTISSAYKAKVALTHGPENVKPQVKQTDASGNFCFKVPPGEYRLSAFAATPDSAPELLFSPEHMDVIVNKPLLYIKFYQAQVNVRGSVVCKEKCGPTVSVMLVRLDGKSREERSTSLTDQSNEFSFSNVLPGKYRVEVRNSFPGTTSGEDTWCWEQNIINVNVGVEDVEGTSFIQKGYWVRVISSHNVDAYLVHADSSQVNLKIKKGSQQICVESPGVHELHFVDSCISFGRSTLKIDTSNQSPINLKGEKYLLKGQITVETKENLPESIPLDILDNQETFIDGTVASLVSAEAEQSGVAVYEYSVWANIGEKLIFVPRDSRNDARKQILFYPIQQHVSMARGGCQAPIAPFSGRLGLYIEGSVSPPLSHVSIRVLAQADSHTSTLKQGDTALEVITGADGLYLAGPLYDDIIYSVEASKSESAPSIDKDEGCVFRDILPENLTAEPGYYVKQIGQYSFSCQKLGQISVRLYSREENNEPFPSVLLSLSGEDGYRNNSVTGVGGTFIFDNLFPGSFYLRPLLKEYAFSPPTEAIDLGSGESKEIVFYATRVAFSAMGKVTLLSGQPKEGVSVEAKAESKGFYEETITDLSGSYRLRGLQLDTTYVIKIARKSELDGLHIERASPESLEIKVGHDDTKELDFVVFEVPDVTILSGHVEGRNIKELRSHIRVEIRSVDDPSKVESVFPLPISNFFQVKDLPKGKHLLQLRSAMPSSSHRFESDAIEVDLAKQPQIHVGPLSYRIDEDIYKQELTPAPVYHLVVGISVIALFMCIPRLKDLYQALVEHSTSASSPTARNDVKKLTVRKKTY</sequence>
<comment type="subcellular location">
    <subcellularLocation>
        <location evidence="1">Endoplasmic reticulum membrane</location>
        <topology evidence="1">Single-pass type I membrane protein</topology>
    </subcellularLocation>
</comment>
<dbReference type="Pfam" id="PF22902">
    <property type="entry name" value="NOMO1-like_9th"/>
    <property type="match status" value="1"/>
</dbReference>
<evidence type="ECO:0000259" key="15">
    <source>
        <dbReference type="Pfam" id="PF23660"/>
    </source>
</evidence>
<feature type="domain" description="NOMO-like N-terminal beta-sandwich" evidence="8">
    <location>
        <begin position="46"/>
        <end position="122"/>
    </location>
</feature>
<dbReference type="SUPFAM" id="SSF49478">
    <property type="entry name" value="Cna protein B-type domain"/>
    <property type="match status" value="1"/>
</dbReference>
<dbReference type="Pfam" id="PF22904">
    <property type="entry name" value="NOMO1-like_2nd"/>
    <property type="match status" value="1"/>
</dbReference>
<evidence type="ECO:0000256" key="2">
    <source>
        <dbReference type="ARBA" id="ARBA00022692"/>
    </source>
</evidence>
<dbReference type="InterPro" id="IPR056188">
    <property type="entry name" value="NOMO_6th"/>
</dbReference>
<feature type="domain" description="NOMO second beta-sandwich" evidence="10">
    <location>
        <begin position="124"/>
        <end position="213"/>
    </location>
</feature>
<feature type="signal peptide" evidence="7">
    <location>
        <begin position="1"/>
        <end position="23"/>
    </location>
</feature>
<feature type="chain" id="PRO_5044884674" description="Carbohydrate-binding-like fold protein" evidence="7">
    <location>
        <begin position="24"/>
        <end position="1218"/>
    </location>
</feature>
<dbReference type="InterPro" id="IPR055576">
    <property type="entry name" value="DUF7152"/>
</dbReference>
<dbReference type="Pfam" id="PF22898">
    <property type="entry name" value="NOMO1-like_1st"/>
    <property type="match status" value="1"/>
</dbReference>
<evidence type="ECO:0000259" key="12">
    <source>
        <dbReference type="Pfam" id="PF23193"/>
    </source>
</evidence>
<evidence type="ECO:0000259" key="14">
    <source>
        <dbReference type="Pfam" id="PF23196"/>
    </source>
</evidence>
<dbReference type="SUPFAM" id="SSF49464">
    <property type="entry name" value="Carboxypeptidase regulatory domain-like"/>
    <property type="match status" value="1"/>
</dbReference>
<dbReference type="GO" id="GO:0005789">
    <property type="term" value="C:endoplasmic reticulum membrane"/>
    <property type="evidence" value="ECO:0007669"/>
    <property type="project" value="UniProtKB-SubCell"/>
</dbReference>
<dbReference type="InterPro" id="IPR056319">
    <property type="entry name" value="NOMO_7th"/>
</dbReference>
<evidence type="ECO:0000259" key="13">
    <source>
        <dbReference type="Pfam" id="PF23194"/>
    </source>
</evidence>
<keyword evidence="2" id="KW-0812">Transmembrane</keyword>
<dbReference type="PANTHER" id="PTHR23303">
    <property type="entry name" value="CARBOXYPEPTIDASE REGULATORY REGION-CONTAINING"/>
    <property type="match status" value="1"/>
</dbReference>
<dbReference type="EMBL" id="JAVIJP010000092">
    <property type="protein sequence ID" value="KAL3616399.1"/>
    <property type="molecule type" value="Genomic_DNA"/>
</dbReference>
<dbReference type="InterPro" id="IPR056187">
    <property type="entry name" value="NOMO_8th"/>
</dbReference>
<dbReference type="InterPro" id="IPR055073">
    <property type="entry name" value="NOMO1-like_9th"/>
</dbReference>
<evidence type="ECO:0000256" key="6">
    <source>
        <dbReference type="ARBA" id="ARBA00023136"/>
    </source>
</evidence>
<organism evidence="17 18">
    <name type="scientific">Castilleja foliolosa</name>
    <dbReference type="NCBI Taxonomy" id="1961234"/>
    <lineage>
        <taxon>Eukaryota</taxon>
        <taxon>Viridiplantae</taxon>
        <taxon>Streptophyta</taxon>
        <taxon>Embryophyta</taxon>
        <taxon>Tracheophyta</taxon>
        <taxon>Spermatophyta</taxon>
        <taxon>Magnoliopsida</taxon>
        <taxon>eudicotyledons</taxon>
        <taxon>Gunneridae</taxon>
        <taxon>Pentapetalae</taxon>
        <taxon>asterids</taxon>
        <taxon>lamiids</taxon>
        <taxon>Lamiales</taxon>
        <taxon>Orobanchaceae</taxon>
        <taxon>Pedicularideae</taxon>
        <taxon>Castillejinae</taxon>
        <taxon>Castilleja</taxon>
    </lineage>
</organism>
<evidence type="ECO:0008006" key="19">
    <source>
        <dbReference type="Google" id="ProtNLM"/>
    </source>
</evidence>
<comment type="caution">
    <text evidence="17">The sequence shown here is derived from an EMBL/GenBank/DDBJ whole genome shotgun (WGS) entry which is preliminary data.</text>
</comment>
<dbReference type="Pfam" id="PF23196">
    <property type="entry name" value="NOMO_6th"/>
    <property type="match status" value="1"/>
</dbReference>
<dbReference type="AlphaFoldDB" id="A0ABD3BGR6"/>
<dbReference type="Pfam" id="PF23193">
    <property type="entry name" value="NOMO_3rd"/>
    <property type="match status" value="1"/>
</dbReference>
<evidence type="ECO:0000259" key="9">
    <source>
        <dbReference type="Pfam" id="PF22902"/>
    </source>
</evidence>
<evidence type="ECO:0000259" key="16">
    <source>
        <dbReference type="Pfam" id="PF23662"/>
    </source>
</evidence>
<feature type="domain" description="NOMO-like ninth beta-sandwich" evidence="9">
    <location>
        <begin position="767"/>
        <end position="831"/>
    </location>
</feature>
<dbReference type="InterPro" id="IPR008969">
    <property type="entry name" value="CarboxyPept-like_regulatory"/>
</dbReference>
<protein>
    <recommendedName>
        <fullName evidence="19">Carbohydrate-binding-like fold protein</fullName>
    </recommendedName>
</protein>
<dbReference type="Pfam" id="PF23662">
    <property type="entry name" value="DUF7152"/>
    <property type="match status" value="1"/>
</dbReference>
<evidence type="ECO:0000256" key="1">
    <source>
        <dbReference type="ARBA" id="ARBA00004115"/>
    </source>
</evidence>
<evidence type="ECO:0000256" key="7">
    <source>
        <dbReference type="SAM" id="SignalP"/>
    </source>
</evidence>
<feature type="domain" description="NOMO sixth transthyretin-like" evidence="14">
    <location>
        <begin position="492"/>
        <end position="567"/>
    </location>
</feature>
<evidence type="ECO:0000259" key="11">
    <source>
        <dbReference type="Pfam" id="PF23141"/>
    </source>
</evidence>
<dbReference type="InterPro" id="IPR056189">
    <property type="entry name" value="NOMO_3rd"/>
</dbReference>
<accession>A0ABD3BGR6</accession>
<feature type="domain" description="NOMO fifth transthyretin-like" evidence="13">
    <location>
        <begin position="412"/>
        <end position="487"/>
    </location>
</feature>
<feature type="domain" description="DUF7152" evidence="16">
    <location>
        <begin position="1059"/>
        <end position="1155"/>
    </location>
</feature>
<evidence type="ECO:0000313" key="18">
    <source>
        <dbReference type="Proteomes" id="UP001632038"/>
    </source>
</evidence>
<dbReference type="Proteomes" id="UP001632038">
    <property type="component" value="Unassembled WGS sequence"/>
</dbReference>
<dbReference type="Pfam" id="PF23141">
    <property type="entry name" value="Ig_NOMO"/>
    <property type="match status" value="1"/>
</dbReference>
<dbReference type="SUPFAM" id="SSF117074">
    <property type="entry name" value="Hypothetical protein PA1324"/>
    <property type="match status" value="2"/>
</dbReference>
<proteinExistence type="predicted"/>
<evidence type="ECO:0000256" key="3">
    <source>
        <dbReference type="ARBA" id="ARBA00022729"/>
    </source>
</evidence>
<dbReference type="Pfam" id="PF23660">
    <property type="entry name" value="NOMO_8th"/>
    <property type="match status" value="1"/>
</dbReference>
<feature type="domain" description="NOMO third transthyretin-like" evidence="12">
    <location>
        <begin position="262"/>
        <end position="323"/>
    </location>
</feature>
<keyword evidence="4" id="KW-0256">Endoplasmic reticulum</keyword>
<evidence type="ECO:0000256" key="4">
    <source>
        <dbReference type="ARBA" id="ARBA00022824"/>
    </source>
</evidence>
<evidence type="ECO:0000259" key="8">
    <source>
        <dbReference type="Pfam" id="PF22898"/>
    </source>
</evidence>
<dbReference type="PANTHER" id="PTHR23303:SF14">
    <property type="entry name" value="BOS COMPLEX SUBUNIT NOMO1-RELATED"/>
    <property type="match status" value="1"/>
</dbReference>
<keyword evidence="5" id="KW-1133">Transmembrane helix</keyword>
<evidence type="ECO:0000259" key="10">
    <source>
        <dbReference type="Pfam" id="PF22904"/>
    </source>
</evidence>
<reference evidence="18" key="1">
    <citation type="journal article" date="2024" name="IScience">
        <title>Strigolactones Initiate the Formation of Haustorium-like Structures in Castilleja.</title>
        <authorList>
            <person name="Buerger M."/>
            <person name="Peterson D."/>
            <person name="Chory J."/>
        </authorList>
    </citation>
    <scope>NUCLEOTIDE SEQUENCE [LARGE SCALE GENOMIC DNA]</scope>
</reference>
<dbReference type="InterPro" id="IPR013783">
    <property type="entry name" value="Ig-like_fold"/>
</dbReference>
<dbReference type="InterPro" id="IPR051417">
    <property type="entry name" value="SDr/BOS_complex"/>
</dbReference>
<dbReference type="Pfam" id="PF23194">
    <property type="entry name" value="NOMO_5th"/>
    <property type="match status" value="1"/>
</dbReference>
<dbReference type="InterPro" id="IPR055075">
    <property type="entry name" value="NOMO-like_N"/>
</dbReference>
<dbReference type="Gene3D" id="2.60.40.1120">
    <property type="entry name" value="Carboxypeptidase-like, regulatory domain"/>
    <property type="match status" value="1"/>
</dbReference>
<keyword evidence="6" id="KW-0472">Membrane</keyword>
<feature type="domain" description="NOMO seventh transthyretin-like" evidence="11">
    <location>
        <begin position="589"/>
        <end position="661"/>
    </location>
</feature>
<feature type="domain" description="NOMO eighth prealbumin-like" evidence="15">
    <location>
        <begin position="663"/>
        <end position="765"/>
    </location>
</feature>